<dbReference type="Pfam" id="PF00378">
    <property type="entry name" value="ECH_1"/>
    <property type="match status" value="1"/>
</dbReference>
<accession>A0A6N4UYY3</accession>
<proteinExistence type="inferred from homology"/>
<dbReference type="Gene3D" id="3.90.226.10">
    <property type="entry name" value="2-enoyl-CoA Hydratase, Chain A, domain 1"/>
    <property type="match status" value="1"/>
</dbReference>
<comment type="similarity">
    <text evidence="1">Belongs to the enoyl-CoA hydratase/isomerase family.</text>
</comment>
<feature type="region of interest" description="Disordered" evidence="2">
    <location>
        <begin position="1"/>
        <end position="28"/>
    </location>
</feature>
<gene>
    <name evidence="3" type="ORF">MALV_52850</name>
</gene>
<dbReference type="PANTHER" id="PTHR43802">
    <property type="entry name" value="ENOYL-COA HYDRATASE"/>
    <property type="match status" value="1"/>
</dbReference>
<evidence type="ECO:0000256" key="1">
    <source>
        <dbReference type="ARBA" id="ARBA00005254"/>
    </source>
</evidence>
<dbReference type="GO" id="GO:0003824">
    <property type="term" value="F:catalytic activity"/>
    <property type="evidence" value="ECO:0007669"/>
    <property type="project" value="UniProtKB-ARBA"/>
</dbReference>
<dbReference type="EMBL" id="AP022565">
    <property type="protein sequence ID" value="BBX30160.1"/>
    <property type="molecule type" value="Genomic_DNA"/>
</dbReference>
<dbReference type="KEGG" id="malv:MALV_52850"/>
<dbReference type="AlphaFoldDB" id="A0A6N4UYY3"/>
<protein>
    <submittedName>
        <fullName evidence="3">Enoyl-CoA hydratase</fullName>
    </submittedName>
</protein>
<evidence type="ECO:0000313" key="3">
    <source>
        <dbReference type="EMBL" id="BBX30160.1"/>
    </source>
</evidence>
<dbReference type="Proteomes" id="UP000466906">
    <property type="component" value="Chromosome"/>
</dbReference>
<reference evidence="3 4" key="1">
    <citation type="journal article" date="2019" name="Emerg. Microbes Infect.">
        <title>Comprehensive subspecies identification of 175 nontuberculous mycobacteria species based on 7547 genomic profiles.</title>
        <authorList>
            <person name="Matsumoto Y."/>
            <person name="Kinjo T."/>
            <person name="Motooka D."/>
            <person name="Nabeya D."/>
            <person name="Jung N."/>
            <person name="Uechi K."/>
            <person name="Horii T."/>
            <person name="Iida T."/>
            <person name="Fujita J."/>
            <person name="Nakamura S."/>
        </authorList>
    </citation>
    <scope>NUCLEOTIDE SEQUENCE [LARGE SCALE GENOMIC DNA]</scope>
    <source>
        <strain evidence="3 4">JCM 12272</strain>
    </source>
</reference>
<feature type="region of interest" description="Disordered" evidence="2">
    <location>
        <begin position="316"/>
        <end position="340"/>
    </location>
</feature>
<keyword evidence="4" id="KW-1185">Reference proteome</keyword>
<dbReference type="InterPro" id="IPR029045">
    <property type="entry name" value="ClpP/crotonase-like_dom_sf"/>
</dbReference>
<feature type="compositionally biased region" description="Basic and acidic residues" evidence="2">
    <location>
        <begin position="1"/>
        <end position="12"/>
    </location>
</feature>
<evidence type="ECO:0000256" key="2">
    <source>
        <dbReference type="SAM" id="MobiDB-lite"/>
    </source>
</evidence>
<sequence length="340" mass="38264">MLTSTDKEKRQMTEQAQRSAEPNGRPSAEEIVLYEKDPKTKIATITLDRADDLNAMTIDAQHRYADLVHYAGIDDDVKVLVIRANGPNLGSGADLSELMDTMAGRGEGSMNHAVRVPDDVDVTYPPVGTYRRRASTVQYYTDPAAGMRSLQDFKKISILEVRGYCYGWHFYQAADADIVISAEDALFGHAAWRYAGFAARQWQWCNTMGARKFMEMVFTGRPFTANEMYNCNFINAVVPFDELETMTEKYALACSRTRPTDTVFAQKTFFEIYKQHQGEYMGSIVSGLLESTLDQLRPDPDARGMELDEGTLGNLTATVRDNDGQFPPDWRLSRRGRAAH</sequence>
<name>A0A6N4UYY3_9MYCO</name>
<organism evidence="3 4">
    <name type="scientific">Mycolicibacterium alvei</name>
    <dbReference type="NCBI Taxonomy" id="67081"/>
    <lineage>
        <taxon>Bacteria</taxon>
        <taxon>Bacillati</taxon>
        <taxon>Actinomycetota</taxon>
        <taxon>Actinomycetes</taxon>
        <taxon>Mycobacteriales</taxon>
        <taxon>Mycobacteriaceae</taxon>
        <taxon>Mycolicibacterium</taxon>
    </lineage>
</organism>
<dbReference type="CDD" id="cd06558">
    <property type="entry name" value="crotonase-like"/>
    <property type="match status" value="1"/>
</dbReference>
<dbReference type="InterPro" id="IPR001753">
    <property type="entry name" value="Enoyl-CoA_hydra/iso"/>
</dbReference>
<dbReference type="SUPFAM" id="SSF52096">
    <property type="entry name" value="ClpP/crotonase"/>
    <property type="match status" value="1"/>
</dbReference>
<dbReference type="PANTHER" id="PTHR43802:SF1">
    <property type="entry name" value="IP11341P-RELATED"/>
    <property type="match status" value="1"/>
</dbReference>
<evidence type="ECO:0000313" key="4">
    <source>
        <dbReference type="Proteomes" id="UP000466906"/>
    </source>
</evidence>